<feature type="non-terminal residue" evidence="1">
    <location>
        <position position="1"/>
    </location>
</feature>
<evidence type="ECO:0000313" key="2">
    <source>
        <dbReference type="Proteomes" id="UP001162483"/>
    </source>
</evidence>
<dbReference type="Proteomes" id="UP001162483">
    <property type="component" value="Unassembled WGS sequence"/>
</dbReference>
<reference evidence="1" key="1">
    <citation type="submission" date="2023-05" db="EMBL/GenBank/DDBJ databases">
        <authorList>
            <person name="Stuckert A."/>
        </authorList>
    </citation>
    <scope>NUCLEOTIDE SEQUENCE</scope>
</reference>
<organism evidence="1 2">
    <name type="scientific">Staurois parvus</name>
    <dbReference type="NCBI Taxonomy" id="386267"/>
    <lineage>
        <taxon>Eukaryota</taxon>
        <taxon>Metazoa</taxon>
        <taxon>Chordata</taxon>
        <taxon>Craniata</taxon>
        <taxon>Vertebrata</taxon>
        <taxon>Euteleostomi</taxon>
        <taxon>Amphibia</taxon>
        <taxon>Batrachia</taxon>
        <taxon>Anura</taxon>
        <taxon>Neobatrachia</taxon>
        <taxon>Ranoidea</taxon>
        <taxon>Ranidae</taxon>
        <taxon>Staurois</taxon>
    </lineage>
</organism>
<accession>A0ABN9HAF1</accession>
<gene>
    <name evidence="1" type="ORF">SPARVUS_LOCUS15637224</name>
</gene>
<protein>
    <submittedName>
        <fullName evidence="1">Uncharacterized protein</fullName>
    </submittedName>
</protein>
<proteinExistence type="predicted"/>
<dbReference type="EMBL" id="CATNWA010020385">
    <property type="protein sequence ID" value="CAI9618094.1"/>
    <property type="molecule type" value="Genomic_DNA"/>
</dbReference>
<evidence type="ECO:0000313" key="1">
    <source>
        <dbReference type="EMBL" id="CAI9618094.1"/>
    </source>
</evidence>
<keyword evidence="2" id="KW-1185">Reference proteome</keyword>
<name>A0ABN9HAF1_9NEOB</name>
<sequence>EEILEEKKREDDAEVAFNEDLVCQHGGLCLSEGERRLISDTAWHKLKEYFSLPLRSSNTTRIHAYSARFWRKKGSSMTLFIKEWRTNRRWPFLTSSRTRTGPTGGAWPQVGPAFAGRSLRREAVPEVNLFY</sequence>
<comment type="caution">
    <text evidence="1">The sequence shown here is derived from an EMBL/GenBank/DDBJ whole genome shotgun (WGS) entry which is preliminary data.</text>
</comment>